<dbReference type="GO" id="GO:0051607">
    <property type="term" value="P:defense response to virus"/>
    <property type="evidence" value="ECO:0007669"/>
    <property type="project" value="UniProtKB-KW"/>
</dbReference>
<dbReference type="GO" id="GO:0008270">
    <property type="term" value="F:zinc ion binding"/>
    <property type="evidence" value="ECO:0007669"/>
    <property type="project" value="UniProtKB-KW"/>
</dbReference>
<dbReference type="GeneTree" id="ENSGT00940000155329"/>
<keyword evidence="14" id="KW-0175">Coiled coil</keyword>
<accession>A0A5F4WH80</accession>
<evidence type="ECO:0000259" key="19">
    <source>
        <dbReference type="PROSITE" id="PS50089"/>
    </source>
</evidence>
<dbReference type="GO" id="GO:0016567">
    <property type="term" value="P:protein ubiquitination"/>
    <property type="evidence" value="ECO:0007669"/>
    <property type="project" value="UniProtKB-UniPathway"/>
</dbReference>
<dbReference type="Pfam" id="PF00622">
    <property type="entry name" value="SPRY"/>
    <property type="match status" value="1"/>
</dbReference>
<dbReference type="SMART" id="SM00589">
    <property type="entry name" value="PRY"/>
    <property type="match status" value="1"/>
</dbReference>
<dbReference type="InterPro" id="IPR000315">
    <property type="entry name" value="Znf_B-box"/>
</dbReference>
<dbReference type="GO" id="GO:0006914">
    <property type="term" value="P:autophagy"/>
    <property type="evidence" value="ECO:0007669"/>
    <property type="project" value="UniProtKB-KW"/>
</dbReference>
<dbReference type="UniPathway" id="UPA00143"/>
<gene>
    <name evidence="22" type="primary">LOC128931540</name>
</gene>
<evidence type="ECO:0000256" key="15">
    <source>
        <dbReference type="ARBA" id="ARBA00023118"/>
    </source>
</evidence>
<keyword evidence="13" id="KW-0072">Autophagy</keyword>
<organism evidence="22 23">
    <name type="scientific">Callithrix jacchus</name>
    <name type="common">White-tufted-ear marmoset</name>
    <name type="synonym">Simia Jacchus</name>
    <dbReference type="NCBI Taxonomy" id="9483"/>
    <lineage>
        <taxon>Eukaryota</taxon>
        <taxon>Metazoa</taxon>
        <taxon>Chordata</taxon>
        <taxon>Craniata</taxon>
        <taxon>Vertebrata</taxon>
        <taxon>Euteleostomi</taxon>
        <taxon>Mammalia</taxon>
        <taxon>Eutheria</taxon>
        <taxon>Euarchontoglires</taxon>
        <taxon>Primates</taxon>
        <taxon>Haplorrhini</taxon>
        <taxon>Platyrrhini</taxon>
        <taxon>Cebidae</taxon>
        <taxon>Callitrichinae</taxon>
        <taxon>Callithrix</taxon>
        <taxon>Callithrix</taxon>
    </lineage>
</organism>
<dbReference type="PROSITE" id="PS50089">
    <property type="entry name" value="ZF_RING_2"/>
    <property type="match status" value="1"/>
</dbReference>
<dbReference type="KEGG" id="cjc:128931540"/>
<feature type="domain" description="RING-type" evidence="19">
    <location>
        <begin position="16"/>
        <end position="56"/>
    </location>
</feature>
<dbReference type="Pfam" id="PF13765">
    <property type="entry name" value="PRY"/>
    <property type="match status" value="1"/>
</dbReference>
<evidence type="ECO:0000259" key="21">
    <source>
        <dbReference type="PROSITE" id="PS50188"/>
    </source>
</evidence>
<dbReference type="InterPro" id="IPR003877">
    <property type="entry name" value="SPRY_dom"/>
</dbReference>
<dbReference type="InterPro" id="IPR001841">
    <property type="entry name" value="Znf_RING"/>
</dbReference>
<evidence type="ECO:0000256" key="8">
    <source>
        <dbReference type="ARBA" id="ARBA00022786"/>
    </source>
</evidence>
<dbReference type="PANTHER" id="PTHR24103">
    <property type="entry name" value="E3 UBIQUITIN-PROTEIN LIGASE TRIM"/>
    <property type="match status" value="1"/>
</dbReference>
<comment type="pathway">
    <text evidence="1">Protein modification; protein ubiquitination.</text>
</comment>
<dbReference type="CDD" id="cd16594">
    <property type="entry name" value="RING-HC_TRIM7-like_C-IV"/>
    <property type="match status" value="1"/>
</dbReference>
<keyword evidence="11" id="KW-0391">Immunity</keyword>
<dbReference type="SUPFAM" id="SSF49899">
    <property type="entry name" value="Concanavalin A-like lectins/glucanases"/>
    <property type="match status" value="1"/>
</dbReference>
<keyword evidence="10" id="KW-0832">Ubl conjugation</keyword>
<dbReference type="InterPro" id="IPR006574">
    <property type="entry name" value="PRY"/>
</dbReference>
<dbReference type="GO" id="GO:0045087">
    <property type="term" value="P:innate immune response"/>
    <property type="evidence" value="ECO:0007669"/>
    <property type="project" value="UniProtKB-KW"/>
</dbReference>
<evidence type="ECO:0000313" key="23">
    <source>
        <dbReference type="Proteomes" id="UP000008225"/>
    </source>
</evidence>
<evidence type="ECO:0000256" key="13">
    <source>
        <dbReference type="ARBA" id="ARBA00023006"/>
    </source>
</evidence>
<dbReference type="PROSITE" id="PS50188">
    <property type="entry name" value="B302_SPRY"/>
    <property type="match status" value="1"/>
</dbReference>
<dbReference type="FunFam" id="2.60.120.920:FF:000004">
    <property type="entry name" value="Butyrophilin subfamily 1 member A1"/>
    <property type="match status" value="1"/>
</dbReference>
<keyword evidence="23" id="KW-1185">Reference proteome</keyword>
<evidence type="ECO:0000256" key="6">
    <source>
        <dbReference type="ARBA" id="ARBA00022723"/>
    </source>
</evidence>
<comment type="subunit">
    <text evidence="2">Can form homodimers and homotrimers. In addition to lower-order dimerization, also exhibits a higher-order multimerization and both low- and high-order multimerizations are essential for its restriction activity. Interacts with BTBD1 and BTBD2. Interacts with PSMC4, PSMC5, PSMD7 and HSPA8/HSC70. Interacts (via B30.2/SPRY domain) with HSPA1A/B. Interacts with PSMC2, MAP3K7/TAK1, TAB2 and TAB3. Interacts with SQSTM1. Interacts with TRIM6 and TRIM34. Interacts with ULK1 (phosphorylated form), GABARAP, GABARAPL1, GABARAPL2, MAP1LC3A, MAP1LC3C and BECN1.</text>
</comment>
<dbReference type="GO" id="GO:0016740">
    <property type="term" value="F:transferase activity"/>
    <property type="evidence" value="ECO:0007669"/>
    <property type="project" value="UniProtKB-KW"/>
</dbReference>
<keyword evidence="7 18" id="KW-0863">Zinc-finger</keyword>
<proteinExistence type="predicted"/>
<dbReference type="InterPro" id="IPR043136">
    <property type="entry name" value="B30.2/SPRY_sf"/>
</dbReference>
<dbReference type="SMART" id="SM00184">
    <property type="entry name" value="RING"/>
    <property type="match status" value="1"/>
</dbReference>
<evidence type="ECO:0000313" key="22">
    <source>
        <dbReference type="Ensembl" id="ENSCJAP00000077051.2"/>
    </source>
</evidence>
<keyword evidence="6" id="KW-0479">Metal-binding</keyword>
<evidence type="ECO:0000256" key="2">
    <source>
        <dbReference type="ARBA" id="ARBA00011109"/>
    </source>
</evidence>
<evidence type="ECO:0000256" key="10">
    <source>
        <dbReference type="ARBA" id="ARBA00022843"/>
    </source>
</evidence>
<evidence type="ECO:0000256" key="18">
    <source>
        <dbReference type="PROSITE-ProRule" id="PRU00024"/>
    </source>
</evidence>
<dbReference type="PRINTS" id="PR01407">
    <property type="entry name" value="BUTYPHLNCDUF"/>
</dbReference>
<evidence type="ECO:0000259" key="20">
    <source>
        <dbReference type="PROSITE" id="PS50119"/>
    </source>
</evidence>
<dbReference type="Gene3D" id="2.60.120.920">
    <property type="match status" value="1"/>
</dbReference>
<reference evidence="22" key="2">
    <citation type="submission" date="2025-08" db="UniProtKB">
        <authorList>
            <consortium name="Ensembl"/>
        </authorList>
    </citation>
    <scope>IDENTIFICATION</scope>
</reference>
<dbReference type="InterPro" id="IPR050143">
    <property type="entry name" value="TRIM/RBCC"/>
</dbReference>
<evidence type="ECO:0000256" key="1">
    <source>
        <dbReference type="ARBA" id="ARBA00004906"/>
    </source>
</evidence>
<feature type="domain" description="B30.2/SPRY" evidence="21">
    <location>
        <begin position="278"/>
        <end position="460"/>
    </location>
</feature>
<dbReference type="SUPFAM" id="SSF57845">
    <property type="entry name" value="B-box zinc-binding domain"/>
    <property type="match status" value="1"/>
</dbReference>
<dbReference type="AlphaFoldDB" id="A0A5F4WH80"/>
<dbReference type="Gene3D" id="3.30.160.60">
    <property type="entry name" value="Classic Zinc Finger"/>
    <property type="match status" value="1"/>
</dbReference>
<sequence>MAVTASLAELQAEASCPICLGYLKDPVTTHCGHNFCRSCIHQCWEDLQDIFPCPVCLHHCPEENLRSNTQFRHMTDVVQQLPAMRRKRKVQEEEEPLCGKHCLRLALFCEKDLELLCPQCRVSSDHQHHPLLPIEQAAARNRRKLKSYIQPLKEKIEDAKMRREATMLKSVNEKRKMETWRKELQSEFEEIKISLVKEQAAICASLLVEEHDAEEKLAENQRQISEHLLVLQNLLNAVTEKGFQGDLDVLTGTENIYNTYENLKAPAVFSHEFRKKSLGLPPHYFGLHRMMSTFQEDLTLDPETAHPSLIISGDRKSVIFCRMNPGFTDNPQSFCFYPAVRSREGFDAGRHFWHVEVRGTGAWSLGVCKETFPRDGLRSPTPQMGCWEIQPFCSSCSTRNTEVQQMGIFLDYELGEVSFYNLKTRSHVYTFTDKFTEKLVPYFSVDPSSQAVTINIVIDQ</sequence>
<keyword evidence="5" id="KW-0808">Transferase</keyword>
<evidence type="ECO:0000256" key="7">
    <source>
        <dbReference type="ARBA" id="ARBA00022771"/>
    </source>
</evidence>
<dbReference type="InParanoid" id="A0A5F4WH80"/>
<dbReference type="Proteomes" id="UP000008225">
    <property type="component" value="Chromosome 3"/>
</dbReference>
<reference evidence="22" key="3">
    <citation type="submission" date="2025-09" db="UniProtKB">
        <authorList>
            <consortium name="Ensembl"/>
        </authorList>
    </citation>
    <scope>IDENTIFICATION</scope>
</reference>
<keyword evidence="4" id="KW-0399">Innate immunity</keyword>
<dbReference type="Gene3D" id="3.30.40.10">
    <property type="entry name" value="Zinc/RING finger domain, C3HC4 (zinc finger)"/>
    <property type="match status" value="1"/>
</dbReference>
<dbReference type="Pfam" id="PF00643">
    <property type="entry name" value="zf-B_box"/>
    <property type="match status" value="1"/>
</dbReference>
<dbReference type="InterPro" id="IPR013083">
    <property type="entry name" value="Znf_RING/FYVE/PHD"/>
</dbReference>
<name>A0A5F4WH80_CALJA</name>
<evidence type="ECO:0000256" key="3">
    <source>
        <dbReference type="ARBA" id="ARBA00014825"/>
    </source>
</evidence>
<dbReference type="InterPro" id="IPR003879">
    <property type="entry name" value="Butyrophylin_SPRY"/>
</dbReference>
<dbReference type="PROSITE" id="PS50119">
    <property type="entry name" value="ZF_BBOX"/>
    <property type="match status" value="1"/>
</dbReference>
<evidence type="ECO:0000256" key="14">
    <source>
        <dbReference type="ARBA" id="ARBA00023054"/>
    </source>
</evidence>
<keyword evidence="12" id="KW-0007">Acetylation</keyword>
<dbReference type="RefSeq" id="XP_054108799.1">
    <property type="nucleotide sequence ID" value="XM_054252824.1"/>
</dbReference>
<evidence type="ECO:0000256" key="12">
    <source>
        <dbReference type="ARBA" id="ARBA00022990"/>
    </source>
</evidence>
<dbReference type="Pfam" id="PF15227">
    <property type="entry name" value="zf-C3HC4_4"/>
    <property type="match status" value="1"/>
</dbReference>
<dbReference type="SUPFAM" id="SSF57850">
    <property type="entry name" value="RING/U-box"/>
    <property type="match status" value="1"/>
</dbReference>
<dbReference type="OMA" id="CNFPPHY"/>
<dbReference type="STRING" id="9483.ENSCJAP00000077051"/>
<reference evidence="22" key="1">
    <citation type="submission" date="2009-03" db="EMBL/GenBank/DDBJ databases">
        <authorList>
            <person name="Warren W."/>
            <person name="Ye L."/>
            <person name="Minx P."/>
            <person name="Worley K."/>
            <person name="Gibbs R."/>
            <person name="Wilson R.K."/>
        </authorList>
    </citation>
    <scope>NUCLEOTIDE SEQUENCE [LARGE SCALE GENOMIC DNA]</scope>
</reference>
<protein>
    <recommendedName>
        <fullName evidence="3">Tripartite motif-containing protein 5</fullName>
    </recommendedName>
    <alternativeName>
        <fullName evidence="17">RING-type E3 ubiquitin transferase TRIM5</fullName>
    </alternativeName>
    <alternativeName>
        <fullName evidence="16">TRIM5alpha</fullName>
    </alternativeName>
</protein>
<dbReference type="SMART" id="SM00449">
    <property type="entry name" value="SPRY"/>
    <property type="match status" value="1"/>
</dbReference>
<dbReference type="InterPro" id="IPR013320">
    <property type="entry name" value="ConA-like_dom_sf"/>
</dbReference>
<evidence type="ECO:0000256" key="17">
    <source>
        <dbReference type="ARBA" id="ARBA00033283"/>
    </source>
</evidence>
<evidence type="ECO:0000256" key="9">
    <source>
        <dbReference type="ARBA" id="ARBA00022833"/>
    </source>
</evidence>
<keyword evidence="8" id="KW-0833">Ubl conjugation pathway</keyword>
<dbReference type="Ensembl" id="ENSCJAT00000109035.2">
    <property type="protein sequence ID" value="ENSCJAP00000077051.2"/>
    <property type="gene ID" value="ENSCJAG00000068598.2"/>
</dbReference>
<evidence type="ECO:0000256" key="11">
    <source>
        <dbReference type="ARBA" id="ARBA00022859"/>
    </source>
</evidence>
<feature type="domain" description="B box-type" evidence="20">
    <location>
        <begin position="93"/>
        <end position="134"/>
    </location>
</feature>
<evidence type="ECO:0000256" key="16">
    <source>
        <dbReference type="ARBA" id="ARBA00032496"/>
    </source>
</evidence>
<evidence type="ECO:0000256" key="5">
    <source>
        <dbReference type="ARBA" id="ARBA00022679"/>
    </source>
</evidence>
<dbReference type="InterPro" id="IPR017907">
    <property type="entry name" value="Znf_RING_CS"/>
</dbReference>
<keyword evidence="9" id="KW-0862">Zinc</keyword>
<evidence type="ECO:0000256" key="4">
    <source>
        <dbReference type="ARBA" id="ARBA00022588"/>
    </source>
</evidence>
<dbReference type="InterPro" id="IPR001870">
    <property type="entry name" value="B30.2/SPRY"/>
</dbReference>
<keyword evidence="15" id="KW-0051">Antiviral defense</keyword>
<dbReference type="OrthoDB" id="654191at2759"/>
<dbReference type="GeneID" id="128931540"/>
<dbReference type="PROSITE" id="PS00518">
    <property type="entry name" value="ZF_RING_1"/>
    <property type="match status" value="1"/>
</dbReference>